<name>A0A5J4L8L0_9ACTN</name>
<comment type="caution">
    <text evidence="1">The sequence shown here is derived from an EMBL/GenBank/DDBJ whole genome shotgun (WGS) entry which is preliminary data.</text>
</comment>
<keyword evidence="2" id="KW-1185">Reference proteome</keyword>
<proteinExistence type="predicted"/>
<evidence type="ECO:0000313" key="1">
    <source>
        <dbReference type="EMBL" id="GES27829.1"/>
    </source>
</evidence>
<organism evidence="1 2">
    <name type="scientific">Streptomyces angustmyceticus</name>
    <dbReference type="NCBI Taxonomy" id="285578"/>
    <lineage>
        <taxon>Bacteria</taxon>
        <taxon>Bacillati</taxon>
        <taxon>Actinomycetota</taxon>
        <taxon>Actinomycetes</taxon>
        <taxon>Kitasatosporales</taxon>
        <taxon>Streptomycetaceae</taxon>
        <taxon>Streptomyces</taxon>
    </lineage>
</organism>
<protein>
    <submittedName>
        <fullName evidence="1">Uncharacterized protein</fullName>
    </submittedName>
</protein>
<dbReference type="AlphaFoldDB" id="A0A5J4L8L0"/>
<evidence type="ECO:0000313" key="2">
    <source>
        <dbReference type="Proteomes" id="UP000325598"/>
    </source>
</evidence>
<dbReference type="RefSeq" id="WP_158101109.1">
    <property type="nucleotide sequence ID" value="NZ_BLAG01000004.1"/>
</dbReference>
<dbReference type="EMBL" id="BLAG01000004">
    <property type="protein sequence ID" value="GES27829.1"/>
    <property type="molecule type" value="Genomic_DNA"/>
</dbReference>
<accession>A0A5J4L8L0</accession>
<dbReference type="Proteomes" id="UP000325598">
    <property type="component" value="Unassembled WGS sequence"/>
</dbReference>
<sequence length="58" mass="6684">MTARFVRVEDAEQAERTRIDTEFVEEHGPESTWTVDEWHAYQQCMDATGVPFLPEVAA</sequence>
<dbReference type="GeneID" id="96749774"/>
<reference evidence="1 2" key="1">
    <citation type="submission" date="2019-10" db="EMBL/GenBank/DDBJ databases">
        <title>Whole genome shotgun sequence of Streptomyces angustmyceticus NBRC 3934.</title>
        <authorList>
            <person name="Hosoyama A."/>
            <person name="Ichikawa N."/>
            <person name="Kimura A."/>
            <person name="Kitahashi Y."/>
            <person name="Komaki H."/>
            <person name="Uohara A."/>
        </authorList>
    </citation>
    <scope>NUCLEOTIDE SEQUENCE [LARGE SCALE GENOMIC DNA]</scope>
    <source>
        <strain evidence="1 2">NBRC 3934</strain>
    </source>
</reference>
<gene>
    <name evidence="1" type="ORF">San01_03160</name>
</gene>